<accession>A0A5A7MJ87</accession>
<name>A0A5A7MJ87_COMTE</name>
<organism evidence="2 3">
    <name type="scientific">Comamonas testosteroni</name>
    <name type="common">Pseudomonas testosteroni</name>
    <dbReference type="NCBI Taxonomy" id="285"/>
    <lineage>
        <taxon>Bacteria</taxon>
        <taxon>Pseudomonadati</taxon>
        <taxon>Pseudomonadota</taxon>
        <taxon>Betaproteobacteria</taxon>
        <taxon>Burkholderiales</taxon>
        <taxon>Comamonadaceae</taxon>
        <taxon>Comamonas</taxon>
    </lineage>
</organism>
<comment type="caution">
    <text evidence="2">The sequence shown here is derived from an EMBL/GenBank/DDBJ whole genome shotgun (WGS) entry which is preliminary data.</text>
</comment>
<reference evidence="2 3" key="1">
    <citation type="journal article" date="2019" name="Microbiol. Resour. Announc.">
        <title>Draft Genome Sequence of Comamonas testosteroni TA441, a Bacterium That Has a Cryptic Phenol Degradation Gene Cluster.</title>
        <authorList>
            <person name="Arai H."/>
            <person name="Ishii M."/>
        </authorList>
    </citation>
    <scope>NUCLEOTIDE SEQUENCE [LARGE SCALE GENOMIC DNA]</scope>
    <source>
        <strain evidence="2 3">TA441</strain>
    </source>
</reference>
<gene>
    <name evidence="2" type="ORF">CTTA_4882</name>
</gene>
<protein>
    <submittedName>
        <fullName evidence="2">Uncharacterized protein</fullName>
    </submittedName>
</protein>
<evidence type="ECO:0000256" key="1">
    <source>
        <dbReference type="SAM" id="MobiDB-lite"/>
    </source>
</evidence>
<dbReference type="RefSeq" id="WP_238707827.1">
    <property type="nucleotide sequence ID" value="NZ_BKBW01000020.1"/>
</dbReference>
<dbReference type="Proteomes" id="UP000323105">
    <property type="component" value="Unassembled WGS sequence"/>
</dbReference>
<evidence type="ECO:0000313" key="2">
    <source>
        <dbReference type="EMBL" id="GEQ77877.1"/>
    </source>
</evidence>
<sequence length="95" mass="10371">MNKEQVLRPWPSQTRANIEAGDAPPSPVGKKVYARAKLATATDVSRELAKLYREARSGSVKVEDASRLANILAILSRILIDSDLEARIEALEGRG</sequence>
<dbReference type="AlphaFoldDB" id="A0A5A7MJ87"/>
<dbReference type="EMBL" id="BKBW01000020">
    <property type="protein sequence ID" value="GEQ77877.1"/>
    <property type="molecule type" value="Genomic_DNA"/>
</dbReference>
<evidence type="ECO:0000313" key="3">
    <source>
        <dbReference type="Proteomes" id="UP000323105"/>
    </source>
</evidence>
<proteinExistence type="predicted"/>
<feature type="region of interest" description="Disordered" evidence="1">
    <location>
        <begin position="1"/>
        <end position="26"/>
    </location>
</feature>